<dbReference type="Proteomes" id="UP000030826">
    <property type="component" value="Unassembled WGS sequence"/>
</dbReference>
<evidence type="ECO:0000256" key="1">
    <source>
        <dbReference type="ARBA" id="ARBA00004141"/>
    </source>
</evidence>
<feature type="transmembrane region" description="Helical" evidence="5">
    <location>
        <begin position="352"/>
        <end position="371"/>
    </location>
</feature>
<feature type="transmembrane region" description="Helical" evidence="5">
    <location>
        <begin position="21"/>
        <end position="46"/>
    </location>
</feature>
<keyword evidence="4 5" id="KW-0472">Membrane</keyword>
<feature type="domain" description="O-antigen ligase-related" evidence="6">
    <location>
        <begin position="179"/>
        <end position="333"/>
    </location>
</feature>
<dbReference type="PANTHER" id="PTHR37422">
    <property type="entry name" value="TEICHURONIC ACID BIOSYNTHESIS PROTEIN TUAE"/>
    <property type="match status" value="1"/>
</dbReference>
<evidence type="ECO:0000256" key="2">
    <source>
        <dbReference type="ARBA" id="ARBA00022692"/>
    </source>
</evidence>
<evidence type="ECO:0000256" key="5">
    <source>
        <dbReference type="SAM" id="Phobius"/>
    </source>
</evidence>
<organism evidence="7 8">
    <name type="scientific">Aureimonas altamirensis</name>
    <dbReference type="NCBI Taxonomy" id="370622"/>
    <lineage>
        <taxon>Bacteria</taxon>
        <taxon>Pseudomonadati</taxon>
        <taxon>Pseudomonadota</taxon>
        <taxon>Alphaproteobacteria</taxon>
        <taxon>Hyphomicrobiales</taxon>
        <taxon>Aurantimonadaceae</taxon>
        <taxon>Aureimonas</taxon>
    </lineage>
</organism>
<feature type="transmembrane region" description="Helical" evidence="5">
    <location>
        <begin position="325"/>
        <end position="345"/>
    </location>
</feature>
<dbReference type="InterPro" id="IPR007016">
    <property type="entry name" value="O-antigen_ligase-rel_domated"/>
</dbReference>
<feature type="transmembrane region" description="Helical" evidence="5">
    <location>
        <begin position="220"/>
        <end position="237"/>
    </location>
</feature>
<name>A0A0B1Q6N4_9HYPH</name>
<dbReference type="STRING" id="370622.LA66_05370"/>
<feature type="transmembrane region" description="Helical" evidence="5">
    <location>
        <begin position="175"/>
        <end position="199"/>
    </location>
</feature>
<proteinExistence type="predicted"/>
<evidence type="ECO:0000313" key="8">
    <source>
        <dbReference type="Proteomes" id="UP000030826"/>
    </source>
</evidence>
<keyword evidence="3 5" id="KW-1133">Transmembrane helix</keyword>
<evidence type="ECO:0000256" key="4">
    <source>
        <dbReference type="ARBA" id="ARBA00023136"/>
    </source>
</evidence>
<comment type="subcellular location">
    <subcellularLocation>
        <location evidence="1">Membrane</location>
        <topology evidence="1">Multi-pass membrane protein</topology>
    </subcellularLocation>
</comment>
<dbReference type="EMBL" id="JRFJ01000001">
    <property type="protein sequence ID" value="KHJ56044.1"/>
    <property type="molecule type" value="Genomic_DNA"/>
</dbReference>
<dbReference type="InterPro" id="IPR051533">
    <property type="entry name" value="WaaL-like"/>
</dbReference>
<evidence type="ECO:0000256" key="3">
    <source>
        <dbReference type="ARBA" id="ARBA00022989"/>
    </source>
</evidence>
<comment type="caution">
    <text evidence="7">The sequence shown here is derived from an EMBL/GenBank/DDBJ whole genome shotgun (WGS) entry which is preliminary data.</text>
</comment>
<dbReference type="GO" id="GO:0016020">
    <property type="term" value="C:membrane"/>
    <property type="evidence" value="ECO:0007669"/>
    <property type="project" value="UniProtKB-SubCell"/>
</dbReference>
<dbReference type="PANTHER" id="PTHR37422:SF13">
    <property type="entry name" value="LIPOPOLYSACCHARIDE BIOSYNTHESIS PROTEIN PA4999-RELATED"/>
    <property type="match status" value="1"/>
</dbReference>
<gene>
    <name evidence="7" type="ORF">LA66_05370</name>
</gene>
<feature type="transmembrane region" description="Helical" evidence="5">
    <location>
        <begin position="146"/>
        <end position="163"/>
    </location>
</feature>
<evidence type="ECO:0000259" key="6">
    <source>
        <dbReference type="Pfam" id="PF04932"/>
    </source>
</evidence>
<dbReference type="AlphaFoldDB" id="A0A0B1Q6N4"/>
<protein>
    <recommendedName>
        <fullName evidence="6">O-antigen ligase-related domain-containing protein</fullName>
    </recommendedName>
</protein>
<dbReference type="OrthoDB" id="7903763at2"/>
<keyword evidence="2 5" id="KW-0812">Transmembrane</keyword>
<dbReference type="Pfam" id="PF04932">
    <property type="entry name" value="Wzy_C"/>
    <property type="match status" value="1"/>
</dbReference>
<feature type="transmembrane region" description="Helical" evidence="5">
    <location>
        <begin position="88"/>
        <end position="106"/>
    </location>
</feature>
<accession>A0A0B1Q6N4</accession>
<reference evidence="7 8" key="1">
    <citation type="submission" date="2014-09" db="EMBL/GenBank/DDBJ databases">
        <title>Isolation and characterization of Aurantimonas altamirensis ON-56566 from clinical sample following a dog bite.</title>
        <authorList>
            <person name="Eshaghi A."/>
            <person name="Li A."/>
            <person name="Shahinas D."/>
            <person name="Bahn P."/>
            <person name="Kus J.V."/>
            <person name="Patel S.N."/>
        </authorList>
    </citation>
    <scope>NUCLEOTIDE SEQUENCE [LARGE SCALE GENOMIC DNA]</scope>
    <source>
        <strain evidence="7 8">ON-56566</strain>
    </source>
</reference>
<feature type="transmembrane region" description="Helical" evidence="5">
    <location>
        <begin position="112"/>
        <end position="134"/>
    </location>
</feature>
<sequence length="409" mass="44739">MQRFLLLRRRTDPLLLTAAMALIGVLVSIGKGLFALLAVVGVVHAIIRPSSWRLAPPAFTIVLAAYVVWSIGLSLLRGEGVDGNRLLSYAAIELACVFLPLGLFFVKRPLDAMILGARIGVVALLIATPAEFWATGTRVGLGRNEAILGFIAAAFGLIARLPMERPPRILPNGRWWLYLSFVPALLSQTRATWGIYPIFGIIDLIHVWRRVVGVGDKRSMVALAVGACVAVAALLPMSDIVMQRADQALVEIDRYEQTGVASGSVDVRMAMWSSAFEIWREHPLIGIGHVGKMETVADRAGVNEAQVGQYTHLHNLVVDEALNSGLIGTILLVGVFVVFIVTVFLRSRSTMLRETSVVFVLLVFSYGSFHGVLLNEWMVTVIFGYMSVTLTDLRRKQLGARLRQKTGQA</sequence>
<feature type="transmembrane region" description="Helical" evidence="5">
    <location>
        <begin position="58"/>
        <end position="76"/>
    </location>
</feature>
<dbReference type="RefSeq" id="WP_039189352.1">
    <property type="nucleotide sequence ID" value="NZ_JRFJ01000001.1"/>
</dbReference>
<evidence type="ECO:0000313" key="7">
    <source>
        <dbReference type="EMBL" id="KHJ56044.1"/>
    </source>
</evidence>